<feature type="signal peptide" evidence="1">
    <location>
        <begin position="1"/>
        <end position="21"/>
    </location>
</feature>
<dbReference type="InterPro" id="IPR036691">
    <property type="entry name" value="Endo/exonu/phosph_ase_sf"/>
</dbReference>
<dbReference type="Proteomes" id="UP001165085">
    <property type="component" value="Unassembled WGS sequence"/>
</dbReference>
<evidence type="ECO:0000259" key="2">
    <source>
        <dbReference type="Pfam" id="PF03372"/>
    </source>
</evidence>
<dbReference type="Pfam" id="PF03372">
    <property type="entry name" value="Exo_endo_phos"/>
    <property type="match status" value="1"/>
</dbReference>
<organism evidence="3 4">
    <name type="scientific">Triparma strigata</name>
    <dbReference type="NCBI Taxonomy" id="1606541"/>
    <lineage>
        <taxon>Eukaryota</taxon>
        <taxon>Sar</taxon>
        <taxon>Stramenopiles</taxon>
        <taxon>Ochrophyta</taxon>
        <taxon>Bolidophyceae</taxon>
        <taxon>Parmales</taxon>
        <taxon>Triparmaceae</taxon>
        <taxon>Triparma</taxon>
    </lineage>
</organism>
<dbReference type="SUPFAM" id="SSF56219">
    <property type="entry name" value="DNase I-like"/>
    <property type="match status" value="1"/>
</dbReference>
<keyword evidence="1" id="KW-0732">Signal</keyword>
<dbReference type="InterPro" id="IPR005135">
    <property type="entry name" value="Endo/exonuclease/phosphatase"/>
</dbReference>
<evidence type="ECO:0000313" key="4">
    <source>
        <dbReference type="Proteomes" id="UP001165085"/>
    </source>
</evidence>
<dbReference type="Gene3D" id="3.60.10.10">
    <property type="entry name" value="Endonuclease/exonuclease/phosphatase"/>
    <property type="match status" value="1"/>
</dbReference>
<accession>A0A9W7EGY3</accession>
<comment type="caution">
    <text evidence="3">The sequence shown here is derived from an EMBL/GenBank/DDBJ whole genome shotgun (WGS) entry which is preliminary data.</text>
</comment>
<dbReference type="OrthoDB" id="191830at2759"/>
<feature type="chain" id="PRO_5040888962" description="Endonuclease/exonuclease/phosphatase domain-containing protein" evidence="1">
    <location>
        <begin position="22"/>
        <end position="306"/>
    </location>
</feature>
<protein>
    <recommendedName>
        <fullName evidence="2">Endonuclease/exonuclease/phosphatase domain-containing protein</fullName>
    </recommendedName>
</protein>
<evidence type="ECO:0000256" key="1">
    <source>
        <dbReference type="SAM" id="SignalP"/>
    </source>
</evidence>
<name>A0A9W7EGY3_9STRA</name>
<dbReference type="AlphaFoldDB" id="A0A9W7EGY3"/>
<keyword evidence="4" id="KW-1185">Reference proteome</keyword>
<dbReference type="GO" id="GO:0003824">
    <property type="term" value="F:catalytic activity"/>
    <property type="evidence" value="ECO:0007669"/>
    <property type="project" value="InterPro"/>
</dbReference>
<dbReference type="EMBL" id="BRXY01000248">
    <property type="protein sequence ID" value="GMH80674.1"/>
    <property type="molecule type" value="Genomic_DNA"/>
</dbReference>
<sequence>MQLIILSPLLLLGIVLDRLRPVPVPLNLDSYKKPFVKSSSDIKVMSYNVQCCLSAASRYAPTVTCSIIVEQAPDIVLLQELTDRGMDGNWIGTTAHTTTEEDETIDKINQIELLVSILEKQGLHYEGVYHGPHELSESLAGREGTYGIGILVLKKHRILKRDTLTYTRLHDREVRGAVSVDVEFSDKKACKFICTHLQHDPTGYEQFLQALELIKFAGGGNVVIGGDMNCGSSAAAVRTLGARYGEKNADGGTFPFNRWLTIKLDHLFCGGSDFGRTRGDKILKGDWSDHYPVLCFVGHAIENNRS</sequence>
<reference evidence="4" key="1">
    <citation type="journal article" date="2023" name="Commun. Biol.">
        <title>Genome analysis of Parmales, the sister group of diatoms, reveals the evolutionary specialization of diatoms from phago-mixotrophs to photoautotrophs.</title>
        <authorList>
            <person name="Ban H."/>
            <person name="Sato S."/>
            <person name="Yoshikawa S."/>
            <person name="Yamada K."/>
            <person name="Nakamura Y."/>
            <person name="Ichinomiya M."/>
            <person name="Sato N."/>
            <person name="Blanc-Mathieu R."/>
            <person name="Endo H."/>
            <person name="Kuwata A."/>
            <person name="Ogata H."/>
        </authorList>
    </citation>
    <scope>NUCLEOTIDE SEQUENCE [LARGE SCALE GENOMIC DNA]</scope>
    <source>
        <strain evidence="4">NIES 3701</strain>
    </source>
</reference>
<feature type="domain" description="Endonuclease/exonuclease/phosphatase" evidence="2">
    <location>
        <begin position="45"/>
        <end position="290"/>
    </location>
</feature>
<gene>
    <name evidence="3" type="ORF">TrST_g6047</name>
</gene>
<evidence type="ECO:0000313" key="3">
    <source>
        <dbReference type="EMBL" id="GMH80674.1"/>
    </source>
</evidence>
<proteinExistence type="predicted"/>